<accession>M1VHK9</accession>
<organism evidence="1">
    <name type="scientific">Sphingomonas sp. KSM1</name>
    <dbReference type="NCBI Taxonomy" id="1228049"/>
    <lineage>
        <taxon>Bacteria</taxon>
        <taxon>Pseudomonadati</taxon>
        <taxon>Pseudomonadota</taxon>
        <taxon>Alphaproteobacteria</taxon>
        <taxon>Sphingomonadales</taxon>
        <taxon>Sphingomonadaceae</taxon>
        <taxon>Sphingomonas</taxon>
    </lineage>
</organism>
<dbReference type="EMBL" id="AB744215">
    <property type="protein sequence ID" value="BAM93319.1"/>
    <property type="molecule type" value="Genomic_DNA"/>
</dbReference>
<reference evidence="1" key="1">
    <citation type="journal article" date="2013" name="Appl. Environ. Microbiol.">
        <title>Bacterial Cytochrome P450 System Catabolizing the Fusarium Toxin Deoxynivalenol.</title>
        <authorList>
            <person name="Ito M."/>
            <person name="Sato I."/>
            <person name="Ishizaka M."/>
            <person name="Yoshida S."/>
            <person name="Koitabashi M."/>
            <person name="Yoshida S."/>
            <person name="Tsushima S."/>
        </authorList>
    </citation>
    <scope>NUCLEOTIDE SEQUENCE</scope>
    <source>
        <strain evidence="1">KSM1</strain>
    </source>
</reference>
<dbReference type="AlphaFoldDB" id="M1VHK9"/>
<protein>
    <submittedName>
        <fullName evidence="1">Uncharacterized protein</fullName>
    </submittedName>
</protein>
<evidence type="ECO:0000313" key="1">
    <source>
        <dbReference type="EMBL" id="BAM93319.1"/>
    </source>
</evidence>
<sequence length="134" mass="14936">MNCQPEVIEQLEVNRWKANPSTDIATLQALLAGRLKNIHPTSKVDTKRSSLAGLQVRNPCLEYQFLEQDILPLADTVDIMRAFQATARRDPFENSALVRTRSAAVGILEESGWRPVEERSHSAGRRSSKLAAIP</sequence>
<dbReference type="Gene3D" id="3.10.450.50">
    <property type="match status" value="1"/>
</dbReference>
<proteinExistence type="predicted"/>
<name>M1VHK9_9SPHN</name>